<dbReference type="Pfam" id="PF06722">
    <property type="entry name" value="EryCIII-like_C"/>
    <property type="match status" value="1"/>
</dbReference>
<feature type="domain" description="Erythromycin biosynthesis protein CIII-like C-terminal" evidence="1">
    <location>
        <begin position="315"/>
        <end position="404"/>
    </location>
</feature>
<dbReference type="InterPro" id="IPR050426">
    <property type="entry name" value="Glycosyltransferase_28"/>
</dbReference>
<dbReference type="AlphaFoldDB" id="A0A653F2M6"/>
<dbReference type="SUPFAM" id="SSF53756">
    <property type="entry name" value="UDP-Glycosyltransferase/glycogen phosphorylase"/>
    <property type="match status" value="1"/>
</dbReference>
<reference evidence="2" key="1">
    <citation type="submission" date="2019-05" db="EMBL/GenBank/DDBJ databases">
        <authorList>
            <person name="Naeem R."/>
            <person name="Antony C."/>
            <person name="Guan Q."/>
        </authorList>
    </citation>
    <scope>NUCLEOTIDE SEQUENCE</scope>
    <source>
        <strain evidence="2">2</strain>
    </source>
</reference>
<name>A0A653F2M6_9MYCO</name>
<dbReference type="InterPro" id="IPR010610">
    <property type="entry name" value="EryCIII-like_C"/>
</dbReference>
<dbReference type="Gene3D" id="3.40.50.2000">
    <property type="entry name" value="Glycogen Phosphorylase B"/>
    <property type="match status" value="2"/>
</dbReference>
<accession>A0A653F2M6</accession>
<dbReference type="PANTHER" id="PTHR48050:SF11">
    <property type="entry name" value="GLYCOSYLTRANSFERASE"/>
    <property type="match status" value="1"/>
</dbReference>
<gene>
    <name evidence="2" type="primary">eryCIII_1</name>
    <name evidence="2" type="ORF">BIN_B_05022</name>
</gene>
<organism evidence="2">
    <name type="scientific">Mycobacterium riyadhense</name>
    <dbReference type="NCBI Taxonomy" id="486698"/>
    <lineage>
        <taxon>Bacteria</taxon>
        <taxon>Bacillati</taxon>
        <taxon>Actinomycetota</taxon>
        <taxon>Actinomycetes</taxon>
        <taxon>Mycobacteriales</taxon>
        <taxon>Mycobacteriaceae</taxon>
        <taxon>Mycobacterium</taxon>
    </lineage>
</organism>
<keyword evidence="2" id="KW-0808">Transferase</keyword>
<evidence type="ECO:0000313" key="2">
    <source>
        <dbReference type="EMBL" id="VTP03411.1"/>
    </source>
</evidence>
<dbReference type="GO" id="GO:0008194">
    <property type="term" value="F:UDP-glycosyltransferase activity"/>
    <property type="evidence" value="ECO:0007669"/>
    <property type="project" value="InterPro"/>
</dbReference>
<dbReference type="EMBL" id="LR589158">
    <property type="protein sequence ID" value="VTP03411.1"/>
    <property type="molecule type" value="Genomic_DNA"/>
</dbReference>
<dbReference type="CDD" id="cd03784">
    <property type="entry name" value="GT1_Gtf-like"/>
    <property type="match status" value="1"/>
</dbReference>
<dbReference type="PANTHER" id="PTHR48050">
    <property type="entry name" value="STEROL 3-BETA-GLUCOSYLTRANSFERASE"/>
    <property type="match status" value="1"/>
</dbReference>
<evidence type="ECO:0000259" key="1">
    <source>
        <dbReference type="Pfam" id="PF06722"/>
    </source>
</evidence>
<dbReference type="InterPro" id="IPR002213">
    <property type="entry name" value="UDP_glucos_trans"/>
</dbReference>
<proteinExistence type="predicted"/>
<sequence>MRVAIACLGSRGDVLPHVEIARCLREAGHDVAFGCNPDVASILERLGFAPFVYTSLDIRVFLTSQEGRRSFFEGVTVAQLRTFARLYERYSADVDTGLIELCGGADCVIAGRVLQEKVAIVTAAAGTPIVSIRTFPCSPSAPVANPLLGPGPQRLRYQLSKLTYYSLDLGVDFSTLRSTRSLARRVGYPHRMLRPSTAFRRSDHLIVEAFGTAIVPRNKRDRNNCRRIGFIRPTGQHAPPLPPDLARWIDASDIPLVYLGFGSMPVPELGRLITEFDSICASRGYRAVVAGDWSQTTAIAAQSNRMWLEPEVDHAALFPHCVALVHHGGAGTVATAVASGTPSVVCSHGFDQYFWGRALRHLGVGELIPRPALTAAAIADAIERVRSVRVQSAATRLAERIRDDLNGADEFTTVLDEMIANRNRQPTGAESC</sequence>
<protein>
    <submittedName>
        <fullName evidence="2">Desosaminyl transferase EryCIII</fullName>
    </submittedName>
</protein>
<dbReference type="GO" id="GO:0016758">
    <property type="term" value="F:hexosyltransferase activity"/>
    <property type="evidence" value="ECO:0007669"/>
    <property type="project" value="UniProtKB-ARBA"/>
</dbReference>
<dbReference type="GO" id="GO:0017000">
    <property type="term" value="P:antibiotic biosynthetic process"/>
    <property type="evidence" value="ECO:0007669"/>
    <property type="project" value="UniProtKB-ARBA"/>
</dbReference>
<dbReference type="FunFam" id="3.40.50.2000:FF:000009">
    <property type="entry name" value="Sterol 3-beta-glucosyltransferase UGT80A2"/>
    <property type="match status" value="1"/>
</dbReference>